<organism evidence="10 11">
    <name type="scientific">Owenia fusiformis</name>
    <name type="common">Polychaete worm</name>
    <dbReference type="NCBI Taxonomy" id="6347"/>
    <lineage>
        <taxon>Eukaryota</taxon>
        <taxon>Metazoa</taxon>
        <taxon>Spiralia</taxon>
        <taxon>Lophotrochozoa</taxon>
        <taxon>Annelida</taxon>
        <taxon>Polychaeta</taxon>
        <taxon>Sedentaria</taxon>
        <taxon>Canalipalpata</taxon>
        <taxon>Sabellida</taxon>
        <taxon>Oweniida</taxon>
        <taxon>Oweniidae</taxon>
        <taxon>Owenia</taxon>
    </lineage>
</organism>
<dbReference type="Pfam" id="PF00619">
    <property type="entry name" value="CARD"/>
    <property type="match status" value="1"/>
</dbReference>
<keyword evidence="6" id="KW-0391">Immunity</keyword>
<feature type="domain" description="NACHT" evidence="9">
    <location>
        <begin position="431"/>
        <end position="544"/>
    </location>
</feature>
<dbReference type="PANTHER" id="PTHR46844">
    <property type="entry name" value="SLR5058 PROTEIN"/>
    <property type="match status" value="1"/>
</dbReference>
<dbReference type="GO" id="GO:0005737">
    <property type="term" value="C:cytoplasm"/>
    <property type="evidence" value="ECO:0007669"/>
    <property type="project" value="UniProtKB-SubCell"/>
</dbReference>
<evidence type="ECO:0000256" key="5">
    <source>
        <dbReference type="ARBA" id="ARBA00022840"/>
    </source>
</evidence>
<sequence>MADISYPHKGQQRANYATLCRLFLEVGTLALRETFNKLYPPLLLVDKLAKPDIHKALRRFKYYGVITQSQWLALYPRHKELATSETYDATLLLTLLTHVCHLSPPYPNGWRKMPKATDHSLSAHIAHFQCIQAYLGSVTHVDQKNFTTYWNTISELLKDLGGATCAVWIKRLRIANLTLDEEKRYIDLVQQWNKLENLVRENEANMYKIKTRHHNDVAKLCSGTLPTIDGAIHKVNGANSPRQWTRHQRDSHKYATQANSSEMSIEQRDVINRFYSTITARILPDDITPRLCHHNIMTSSEIKTISMNQNRADKMRCLLDFLVTKTTRAYMVFLEAIREKYSDIYEAMQKTRFDLMNTGKLSNMTIVDKAEKALRCYYSRVYSKHRPIQWQGNTTRLGDFYCQLAVLDNSGVSIGIDHLLGNIRTKQHHSRRILIHGDSGCGKSTSSHYLVQQWADNNMIDTPFKLVFHMDLKLIGNMLHPAVVEPLSHSTLNLEADDIWSLIEANQNEALLVIDGADHLQTRQQDALTDLFTGDWLKHTHLIMFANLKHIDTDFAKQFDVQYQCMGFNGTKEIRKFVRKYTEITKAPEINMKPLEEYLNNTDPTDSMQILMKTPGYALCVCTACDVGMEPNFHAKTAILKNFLIALKSQFCKQNLAENSSKLKMKASTTLHHLRQLALQGAKSQKSRFHLEFLDKEYNNPMMNEIGLISKVKIMIKEDQEGEIVTFCNRFIQDYLTALCIVNEPSVDETEYHIRLLDDPKWIDICSFYFGLKNSSSDEIAIELMEDMATKYSNDTTDKDGHVKKTTKAQPRQEPVENHLDEFMRPLECLNECEGRMAVVKCLTTALPECIAINGKNVISQSAILGFSHALSTSKSKVTQLTLTLDSHATYRSNVYIKLAHAIRSNGSITTLILKWSSPDLLATFISQIFPGNTTITHIACTDESKMADAQLSGTLWSNIRSSCQGMSRVQYLGFTHCKNPNLINNVLRNIPNETRTLELSHCTFNVVTAEEVAIKLERNQHLKVLDLSHVPLNSTFLSALTRGIRINSTIRDINLGHCDLDMTGLMVLTEALKFNNGLRSLDIRNTVLTNEGCKLLVKAVQVNKTIKQVCLTGCKIATEGKWMLETFRKDGFQLLGLSGNKLRFP</sequence>
<dbReference type="Proteomes" id="UP000749559">
    <property type="component" value="Unassembled WGS sequence"/>
</dbReference>
<dbReference type="Pfam" id="PF18738">
    <property type="entry name" value="HEPN_DZIP3"/>
    <property type="match status" value="1"/>
</dbReference>
<dbReference type="AlphaFoldDB" id="A0A8S4NBC3"/>
<dbReference type="InterPro" id="IPR011029">
    <property type="entry name" value="DEATH-like_dom_sf"/>
</dbReference>
<comment type="subcellular location">
    <subcellularLocation>
        <location evidence="1">Cytoplasm</location>
    </subcellularLocation>
</comment>
<dbReference type="InterPro" id="IPR041249">
    <property type="entry name" value="HEPN_DZIP3"/>
</dbReference>
<dbReference type="InterPro" id="IPR032675">
    <property type="entry name" value="LRR_dom_sf"/>
</dbReference>
<dbReference type="Gene3D" id="3.80.10.10">
    <property type="entry name" value="Ribonuclease Inhibitor"/>
    <property type="match status" value="1"/>
</dbReference>
<dbReference type="SMR" id="A0A8S4NBC3"/>
<evidence type="ECO:0000256" key="3">
    <source>
        <dbReference type="ARBA" id="ARBA00022588"/>
    </source>
</evidence>
<evidence type="ECO:0000259" key="9">
    <source>
        <dbReference type="PROSITE" id="PS50837"/>
    </source>
</evidence>
<keyword evidence="2" id="KW-0963">Cytoplasm</keyword>
<comment type="caution">
    <text evidence="10">The sequence shown here is derived from an EMBL/GenBank/DDBJ whole genome shotgun (WGS) entry which is preliminary data.</text>
</comment>
<dbReference type="Gene3D" id="3.40.50.300">
    <property type="entry name" value="P-loop containing nucleotide triphosphate hydrolases"/>
    <property type="match status" value="1"/>
</dbReference>
<protein>
    <recommendedName>
        <fullName evidence="12">NACHT domain-containing protein</fullName>
    </recommendedName>
</protein>
<reference evidence="10" key="1">
    <citation type="submission" date="2022-03" db="EMBL/GenBank/DDBJ databases">
        <authorList>
            <person name="Martin C."/>
        </authorList>
    </citation>
    <scope>NUCLEOTIDE SEQUENCE</scope>
</reference>
<evidence type="ECO:0008006" key="12">
    <source>
        <dbReference type="Google" id="ProtNLM"/>
    </source>
</evidence>
<evidence type="ECO:0000256" key="7">
    <source>
        <dbReference type="SAM" id="MobiDB-lite"/>
    </source>
</evidence>
<feature type="domain" description="CARD" evidence="8">
    <location>
        <begin position="263"/>
        <end position="352"/>
    </location>
</feature>
<dbReference type="InterPro" id="IPR007111">
    <property type="entry name" value="NACHT_NTPase"/>
</dbReference>
<dbReference type="PROSITE" id="PS50837">
    <property type="entry name" value="NACHT"/>
    <property type="match status" value="1"/>
</dbReference>
<evidence type="ECO:0000313" key="11">
    <source>
        <dbReference type="Proteomes" id="UP000749559"/>
    </source>
</evidence>
<evidence type="ECO:0000256" key="2">
    <source>
        <dbReference type="ARBA" id="ARBA00022490"/>
    </source>
</evidence>
<evidence type="ECO:0000256" key="6">
    <source>
        <dbReference type="ARBA" id="ARBA00022859"/>
    </source>
</evidence>
<dbReference type="GO" id="GO:0045087">
    <property type="term" value="P:innate immune response"/>
    <property type="evidence" value="ECO:0007669"/>
    <property type="project" value="UniProtKB-KW"/>
</dbReference>
<dbReference type="Gene3D" id="1.10.533.10">
    <property type="entry name" value="Death Domain, Fas"/>
    <property type="match status" value="1"/>
</dbReference>
<accession>A0A8S4NBC3</accession>
<dbReference type="EMBL" id="CAIIXF020000002">
    <property type="protein sequence ID" value="CAH1778043.1"/>
    <property type="molecule type" value="Genomic_DNA"/>
</dbReference>
<dbReference type="SUPFAM" id="SSF47986">
    <property type="entry name" value="DEATH domain"/>
    <property type="match status" value="1"/>
</dbReference>
<evidence type="ECO:0000313" key="10">
    <source>
        <dbReference type="EMBL" id="CAH1778043.1"/>
    </source>
</evidence>
<evidence type="ECO:0000256" key="1">
    <source>
        <dbReference type="ARBA" id="ARBA00004496"/>
    </source>
</evidence>
<dbReference type="InterPro" id="IPR027417">
    <property type="entry name" value="P-loop_NTPase"/>
</dbReference>
<dbReference type="CDD" id="cd01671">
    <property type="entry name" value="CARD"/>
    <property type="match status" value="1"/>
</dbReference>
<evidence type="ECO:0000259" key="8">
    <source>
        <dbReference type="PROSITE" id="PS50209"/>
    </source>
</evidence>
<gene>
    <name evidence="10" type="ORF">OFUS_LOCUS5015</name>
</gene>
<keyword evidence="5" id="KW-0067">ATP-binding</keyword>
<dbReference type="SUPFAM" id="SSF52047">
    <property type="entry name" value="RNI-like"/>
    <property type="match status" value="1"/>
</dbReference>
<keyword evidence="11" id="KW-1185">Reference proteome</keyword>
<feature type="region of interest" description="Disordered" evidence="7">
    <location>
        <begin position="793"/>
        <end position="813"/>
    </location>
</feature>
<keyword evidence="3" id="KW-0399">Innate immunity</keyword>
<dbReference type="SMART" id="SM00368">
    <property type="entry name" value="LRR_RI"/>
    <property type="match status" value="2"/>
</dbReference>
<dbReference type="Pfam" id="PF05729">
    <property type="entry name" value="NACHT"/>
    <property type="match status" value="1"/>
</dbReference>
<name>A0A8S4NBC3_OWEFU</name>
<dbReference type="GO" id="GO:0005524">
    <property type="term" value="F:ATP binding"/>
    <property type="evidence" value="ECO:0007669"/>
    <property type="project" value="UniProtKB-KW"/>
</dbReference>
<dbReference type="OrthoDB" id="6286738at2759"/>
<dbReference type="PROSITE" id="PS50209">
    <property type="entry name" value="CARD"/>
    <property type="match status" value="1"/>
</dbReference>
<dbReference type="GO" id="GO:0042981">
    <property type="term" value="P:regulation of apoptotic process"/>
    <property type="evidence" value="ECO:0007669"/>
    <property type="project" value="InterPro"/>
</dbReference>
<keyword evidence="4" id="KW-0547">Nucleotide-binding</keyword>
<dbReference type="PANTHER" id="PTHR46844:SF1">
    <property type="entry name" value="SLR5058 PROTEIN"/>
    <property type="match status" value="1"/>
</dbReference>
<dbReference type="InterPro" id="IPR001315">
    <property type="entry name" value="CARD"/>
</dbReference>
<proteinExistence type="predicted"/>
<dbReference type="SUPFAM" id="SSF52540">
    <property type="entry name" value="P-loop containing nucleoside triphosphate hydrolases"/>
    <property type="match status" value="1"/>
</dbReference>
<evidence type="ECO:0000256" key="4">
    <source>
        <dbReference type="ARBA" id="ARBA00022741"/>
    </source>
</evidence>